<evidence type="ECO:0000256" key="1">
    <source>
        <dbReference type="ARBA" id="ARBA00006525"/>
    </source>
</evidence>
<feature type="region of interest" description="Disordered" evidence="2">
    <location>
        <begin position="1"/>
        <end position="25"/>
    </location>
</feature>
<comment type="caution">
    <text evidence="4">The sequence shown here is derived from an EMBL/GenBank/DDBJ whole genome shotgun (WGS) entry which is preliminary data.</text>
</comment>
<proteinExistence type="inferred from homology"/>
<evidence type="ECO:0000313" key="4">
    <source>
        <dbReference type="EMBL" id="REE02789.1"/>
    </source>
</evidence>
<dbReference type="EMBL" id="QREH01000001">
    <property type="protein sequence ID" value="REE02789.1"/>
    <property type="molecule type" value="Genomic_DNA"/>
</dbReference>
<dbReference type="SUPFAM" id="SSF102405">
    <property type="entry name" value="MCP/YpsA-like"/>
    <property type="match status" value="1"/>
</dbReference>
<keyword evidence="5" id="KW-1185">Reference proteome</keyword>
<comment type="similarity">
    <text evidence="1">Belongs to the DprA/Smf family.</text>
</comment>
<evidence type="ECO:0000256" key="2">
    <source>
        <dbReference type="SAM" id="MobiDB-lite"/>
    </source>
</evidence>
<dbReference type="Pfam" id="PF02481">
    <property type="entry name" value="DNA_processg_A"/>
    <property type="match status" value="1"/>
</dbReference>
<dbReference type="AlphaFoldDB" id="A0A3D9L8V1"/>
<accession>A0A3D9L8V1</accession>
<feature type="region of interest" description="Disordered" evidence="2">
    <location>
        <begin position="351"/>
        <end position="407"/>
    </location>
</feature>
<feature type="compositionally biased region" description="Basic and acidic residues" evidence="2">
    <location>
        <begin position="1"/>
        <end position="10"/>
    </location>
</feature>
<evidence type="ECO:0000313" key="5">
    <source>
        <dbReference type="Proteomes" id="UP000256727"/>
    </source>
</evidence>
<dbReference type="NCBIfam" id="TIGR00732">
    <property type="entry name" value="dprA"/>
    <property type="match status" value="1"/>
</dbReference>
<dbReference type="PANTHER" id="PTHR43022">
    <property type="entry name" value="PROTEIN SMF"/>
    <property type="match status" value="1"/>
</dbReference>
<dbReference type="Gene3D" id="3.40.50.450">
    <property type="match status" value="1"/>
</dbReference>
<dbReference type="PANTHER" id="PTHR43022:SF1">
    <property type="entry name" value="PROTEIN SMF"/>
    <property type="match status" value="1"/>
</dbReference>
<dbReference type="Proteomes" id="UP000256727">
    <property type="component" value="Unassembled WGS sequence"/>
</dbReference>
<feature type="domain" description="Smf/DprA SLOG" evidence="3">
    <location>
        <begin position="137"/>
        <end position="348"/>
    </location>
</feature>
<sequence length="472" mass="48174">MNENVDREMESDMSSGASLENARHPSRRTIGLLGAETSMDEIRIARAALTRLLEPGSVLGATAVRVWGASRAVQILTGRDTPGADERQDLRLVLASEGVTLTERTWSTSLAGWAARASSLAPERDLASLERLGGGLLIPEDPEWPSGVDDLGPAAPVALWFRGAGPVPRGSSTLAVVGSRDATGYGQSVTRTLAGGLAARGLTVMSGGAYGIDAMAHRAALASGTGAPQTVAVMAGGLDRYYPAGNEDLLREVVAQGLLLSELPPGASPTRHRFLQRNRIIAALSSAVLVVEARWRSGAQNTAGHALGLGREVGVVPGPVTSPQSAGCHRLLRESPAVVVSDVEEALALMPSGGGDAERAAGGRGSALHGASAGGAGDAGGARGPGNSGNSDGSGVSGGPPSTARPHDHLTVEELLVYEALPLRNAAPVDRLCAVAGLGPGTVMGTLKKLQRQSLAEQRESGWRRGAAAGTC</sequence>
<feature type="compositionally biased region" description="Low complexity" evidence="2">
    <location>
        <begin position="388"/>
        <end position="402"/>
    </location>
</feature>
<reference evidence="4 5" key="1">
    <citation type="submission" date="2018-07" db="EMBL/GenBank/DDBJ databases">
        <title>Sequencing the genomes of 1000 actinobacteria strains.</title>
        <authorList>
            <person name="Klenk H.-P."/>
        </authorList>
    </citation>
    <scope>NUCLEOTIDE SEQUENCE [LARGE SCALE GENOMIC DNA]</scope>
    <source>
        <strain evidence="4 5">DSM 14442</strain>
    </source>
</reference>
<feature type="compositionally biased region" description="Gly residues" evidence="2">
    <location>
        <begin position="372"/>
        <end position="387"/>
    </location>
</feature>
<gene>
    <name evidence="4" type="ORF">C8E99_0572</name>
</gene>
<dbReference type="GO" id="GO:0009294">
    <property type="term" value="P:DNA-mediated transformation"/>
    <property type="evidence" value="ECO:0007669"/>
    <property type="project" value="InterPro"/>
</dbReference>
<dbReference type="InterPro" id="IPR057666">
    <property type="entry name" value="DrpA_SLOG"/>
</dbReference>
<protein>
    <submittedName>
        <fullName evidence="4">DNA processing protein</fullName>
    </submittedName>
</protein>
<organism evidence="4 5">
    <name type="scientific">Citricoccus muralis</name>
    <dbReference type="NCBI Taxonomy" id="169134"/>
    <lineage>
        <taxon>Bacteria</taxon>
        <taxon>Bacillati</taxon>
        <taxon>Actinomycetota</taxon>
        <taxon>Actinomycetes</taxon>
        <taxon>Micrococcales</taxon>
        <taxon>Micrococcaceae</taxon>
        <taxon>Citricoccus</taxon>
    </lineage>
</organism>
<name>A0A3D9L8V1_9MICC</name>
<evidence type="ECO:0000259" key="3">
    <source>
        <dbReference type="Pfam" id="PF02481"/>
    </source>
</evidence>
<dbReference type="InterPro" id="IPR003488">
    <property type="entry name" value="DprA"/>
</dbReference>